<feature type="region of interest" description="Disordered" evidence="1">
    <location>
        <begin position="49"/>
        <end position="81"/>
    </location>
</feature>
<accession>A0A8X6I3M7</accession>
<dbReference type="OrthoDB" id="6426431at2759"/>
<organism evidence="2 3">
    <name type="scientific">Trichonephila clavata</name>
    <name type="common">Joro spider</name>
    <name type="synonym">Nephila clavata</name>
    <dbReference type="NCBI Taxonomy" id="2740835"/>
    <lineage>
        <taxon>Eukaryota</taxon>
        <taxon>Metazoa</taxon>
        <taxon>Ecdysozoa</taxon>
        <taxon>Arthropoda</taxon>
        <taxon>Chelicerata</taxon>
        <taxon>Arachnida</taxon>
        <taxon>Araneae</taxon>
        <taxon>Araneomorphae</taxon>
        <taxon>Entelegynae</taxon>
        <taxon>Araneoidea</taxon>
        <taxon>Nephilidae</taxon>
        <taxon>Trichonephila</taxon>
    </lineage>
</organism>
<evidence type="ECO:0000256" key="1">
    <source>
        <dbReference type="SAM" id="MobiDB-lite"/>
    </source>
</evidence>
<dbReference type="Proteomes" id="UP000887116">
    <property type="component" value="Unassembled WGS sequence"/>
</dbReference>
<evidence type="ECO:0000313" key="2">
    <source>
        <dbReference type="EMBL" id="GFR33620.1"/>
    </source>
</evidence>
<keyword evidence="3" id="KW-1185">Reference proteome</keyword>
<gene>
    <name evidence="2" type="primary">AVEN_159062_1</name>
    <name evidence="2" type="ORF">TNCT_9961</name>
</gene>
<dbReference type="AlphaFoldDB" id="A0A8X6I3M7"/>
<comment type="caution">
    <text evidence="2">The sequence shown here is derived from an EMBL/GenBank/DDBJ whole genome shotgun (WGS) entry which is preliminary data.</text>
</comment>
<sequence>MECSKVCRALRISGKLGGCNCNYVMFTKRSSEISRSFETEVRDLEQLRQDLTGDAYGDENSEYEELDEKENDRPQSPRNLVDLIRRQVMKPILRDRNY</sequence>
<dbReference type="EMBL" id="BMAO01029708">
    <property type="protein sequence ID" value="GFR33620.1"/>
    <property type="molecule type" value="Genomic_DNA"/>
</dbReference>
<protein>
    <submittedName>
        <fullName evidence="2">Uncharacterized protein</fullName>
    </submittedName>
</protein>
<proteinExistence type="predicted"/>
<name>A0A8X6I3M7_TRICU</name>
<reference evidence="2" key="1">
    <citation type="submission" date="2020-07" db="EMBL/GenBank/DDBJ databases">
        <title>Multicomponent nature underlies the extraordinary mechanical properties of spider dragline silk.</title>
        <authorList>
            <person name="Kono N."/>
            <person name="Nakamura H."/>
            <person name="Mori M."/>
            <person name="Yoshida Y."/>
            <person name="Ohtoshi R."/>
            <person name="Malay A.D."/>
            <person name="Moran D.A.P."/>
            <person name="Tomita M."/>
            <person name="Numata K."/>
            <person name="Arakawa K."/>
        </authorList>
    </citation>
    <scope>NUCLEOTIDE SEQUENCE</scope>
</reference>
<feature type="compositionally biased region" description="Acidic residues" evidence="1">
    <location>
        <begin position="56"/>
        <end position="69"/>
    </location>
</feature>
<evidence type="ECO:0000313" key="3">
    <source>
        <dbReference type="Proteomes" id="UP000887116"/>
    </source>
</evidence>